<proteinExistence type="predicted"/>
<feature type="compositionally biased region" description="Polar residues" evidence="1">
    <location>
        <begin position="20"/>
        <end position="52"/>
    </location>
</feature>
<keyword evidence="3" id="KW-1185">Reference proteome</keyword>
<evidence type="ECO:0000256" key="1">
    <source>
        <dbReference type="SAM" id="MobiDB-lite"/>
    </source>
</evidence>
<feature type="region of interest" description="Disordered" evidence="1">
    <location>
        <begin position="13"/>
        <end position="56"/>
    </location>
</feature>
<dbReference type="OrthoDB" id="4353321at2759"/>
<accession>A0A0A2LCX8</accession>
<organism evidence="2 3">
    <name type="scientific">Penicillium italicum</name>
    <name type="common">Blue mold</name>
    <dbReference type="NCBI Taxonomy" id="40296"/>
    <lineage>
        <taxon>Eukaryota</taxon>
        <taxon>Fungi</taxon>
        <taxon>Dikarya</taxon>
        <taxon>Ascomycota</taxon>
        <taxon>Pezizomycotina</taxon>
        <taxon>Eurotiomycetes</taxon>
        <taxon>Eurotiomycetidae</taxon>
        <taxon>Eurotiales</taxon>
        <taxon>Aspergillaceae</taxon>
        <taxon>Penicillium</taxon>
    </lineage>
</organism>
<evidence type="ECO:0000313" key="2">
    <source>
        <dbReference type="EMBL" id="KGO77068.1"/>
    </source>
</evidence>
<dbReference type="EMBL" id="JQGA01000220">
    <property type="protein sequence ID" value="KGO77068.1"/>
    <property type="molecule type" value="Genomic_DNA"/>
</dbReference>
<dbReference type="HOGENOM" id="CLU_178661_0_0_1"/>
<comment type="caution">
    <text evidence="2">The sequence shown here is derived from an EMBL/GenBank/DDBJ whole genome shotgun (WGS) entry which is preliminary data.</text>
</comment>
<sequence length="87" mass="9353">MFNFNFFKSAPANEPATDGWNANTVTMQPTSPAAPSSNQNVVTEQPASQEQMQLRGGGGGGVCCGVYVPFYPPESKPTRIKFGRARK</sequence>
<dbReference type="Proteomes" id="UP000030104">
    <property type="component" value="Unassembled WGS sequence"/>
</dbReference>
<gene>
    <name evidence="2" type="ORF">PITC_005930</name>
</gene>
<name>A0A0A2LCX8_PENIT</name>
<protein>
    <submittedName>
        <fullName evidence="2">Uncharacterized protein</fullName>
    </submittedName>
</protein>
<reference evidence="2 3" key="1">
    <citation type="journal article" date="2015" name="Mol. Plant Microbe Interact.">
        <title>Genome, transcriptome, and functional analyses of Penicillium expansum provide new insights into secondary metabolism and pathogenicity.</title>
        <authorList>
            <person name="Ballester A.R."/>
            <person name="Marcet-Houben M."/>
            <person name="Levin E."/>
            <person name="Sela N."/>
            <person name="Selma-Lazaro C."/>
            <person name="Carmona L."/>
            <person name="Wisniewski M."/>
            <person name="Droby S."/>
            <person name="Gonzalez-Candelas L."/>
            <person name="Gabaldon T."/>
        </authorList>
    </citation>
    <scope>NUCLEOTIDE SEQUENCE [LARGE SCALE GENOMIC DNA]</scope>
    <source>
        <strain evidence="2 3">PHI-1</strain>
    </source>
</reference>
<evidence type="ECO:0000313" key="3">
    <source>
        <dbReference type="Proteomes" id="UP000030104"/>
    </source>
</evidence>
<dbReference type="PhylomeDB" id="A0A0A2LCX8"/>
<dbReference type="OMA" id="NPNTLTM"/>
<dbReference type="AlphaFoldDB" id="A0A0A2LCX8"/>